<dbReference type="GO" id="GO:0016798">
    <property type="term" value="F:hydrolase activity, acting on glycosyl bonds"/>
    <property type="evidence" value="ECO:0007669"/>
    <property type="project" value="UniProtKB-KW"/>
</dbReference>
<name>A0ABW9ZS03_9BACT</name>
<dbReference type="InterPro" id="IPR029767">
    <property type="entry name" value="WecB-like"/>
</dbReference>
<gene>
    <name evidence="2" type="primary">neuC</name>
    <name evidence="2" type="ORF">GWC95_04065</name>
</gene>
<evidence type="ECO:0000313" key="2">
    <source>
        <dbReference type="EMBL" id="NCI49084.1"/>
    </source>
</evidence>
<dbReference type="EC" id="3.2.1.183" evidence="2"/>
<keyword evidence="2" id="KW-0378">Hydrolase</keyword>
<sequence>MHNSVDNPKKVVFLTGTRADYGKLKSLMSVLVKDKAFEVYVFVTGMHMLSKYGSTHIEVERSGFRNIHKFINQNEGDAMDQILVKTISGFSDYIKEVQPDLIIVHGDRLEAMAGAIVGSFNNILTGHVEGGEVSGTIDEIIRHSVSKLSQIHFVANEIAKRRLLQLGEPENSVHVIGSPDIDIMSSDEIPTIEEVKQHYEFDFDQYGILLYHPVTTELDDLKRQVKFLVDQLIKSDMNFVVIYPNNDPGSDIILDEYKRFAGNKRFSIYPSMRFESFLTLLKNAAVLIGNSSAGIREAPHYGVPSINMGTRQNGRVRCESVFDVSIDSEDIQSELKKSLAYNGKTHNIFGDGKSAPQFHAVLSSAEFWKQKTQKKFVDIDPV</sequence>
<dbReference type="Pfam" id="PF02350">
    <property type="entry name" value="Epimerase_2"/>
    <property type="match status" value="1"/>
</dbReference>
<proteinExistence type="predicted"/>
<dbReference type="InterPro" id="IPR020004">
    <property type="entry name" value="UDP-GlcNAc_Epase"/>
</dbReference>
<evidence type="ECO:0000313" key="3">
    <source>
        <dbReference type="Proteomes" id="UP000753802"/>
    </source>
</evidence>
<keyword evidence="2" id="KW-0326">Glycosidase</keyword>
<protein>
    <submittedName>
        <fullName evidence="2">UDP-N-acetylglucosamine 2-epimerase (Hydrolyzing)</fullName>
        <ecNumber evidence="2">3.2.1.183</ecNumber>
    </submittedName>
</protein>
<dbReference type="SUPFAM" id="SSF53756">
    <property type="entry name" value="UDP-Glycosyltransferase/glycogen phosphorylase"/>
    <property type="match status" value="1"/>
</dbReference>
<accession>A0ABW9ZS03</accession>
<comment type="caution">
    <text evidence="2">The sequence shown here is derived from an EMBL/GenBank/DDBJ whole genome shotgun (WGS) entry which is preliminary data.</text>
</comment>
<reference evidence="2 3" key="1">
    <citation type="submission" date="2020-01" db="EMBL/GenBank/DDBJ databases">
        <title>Genome analysis.</title>
        <authorList>
            <person name="Wu S."/>
            <person name="Wang G."/>
        </authorList>
    </citation>
    <scope>NUCLEOTIDE SEQUENCE [LARGE SCALE GENOMIC DNA]</scope>
    <source>
        <strain evidence="2 3">SYL130</strain>
    </source>
</reference>
<feature type="domain" description="UDP-N-acetylglucosamine 2-epimerase" evidence="1">
    <location>
        <begin position="33"/>
        <end position="362"/>
    </location>
</feature>
<dbReference type="PANTHER" id="PTHR43174">
    <property type="entry name" value="UDP-N-ACETYLGLUCOSAMINE 2-EPIMERASE"/>
    <property type="match status" value="1"/>
</dbReference>
<dbReference type="RefSeq" id="WP_161817381.1">
    <property type="nucleotide sequence ID" value="NZ_JAACJS010000002.1"/>
</dbReference>
<keyword evidence="3" id="KW-1185">Reference proteome</keyword>
<dbReference type="InterPro" id="IPR003331">
    <property type="entry name" value="UDP_GlcNAc_Epimerase_2_dom"/>
</dbReference>
<evidence type="ECO:0000259" key="1">
    <source>
        <dbReference type="Pfam" id="PF02350"/>
    </source>
</evidence>
<dbReference type="NCBIfam" id="TIGR03568">
    <property type="entry name" value="NeuC_NnaA"/>
    <property type="match status" value="1"/>
</dbReference>
<dbReference type="PANTHER" id="PTHR43174:SF3">
    <property type="entry name" value="UDP-N-ACETYLGLUCOSAMINE 2-EPIMERASE"/>
    <property type="match status" value="1"/>
</dbReference>
<dbReference type="Gene3D" id="3.40.50.2000">
    <property type="entry name" value="Glycogen Phosphorylase B"/>
    <property type="match status" value="2"/>
</dbReference>
<dbReference type="EMBL" id="JAACJS010000002">
    <property type="protein sequence ID" value="NCI49084.1"/>
    <property type="molecule type" value="Genomic_DNA"/>
</dbReference>
<dbReference type="Proteomes" id="UP000753802">
    <property type="component" value="Unassembled WGS sequence"/>
</dbReference>
<organism evidence="2 3">
    <name type="scientific">Sediminibacterium roseum</name>
    <dbReference type="NCBI Taxonomy" id="1978412"/>
    <lineage>
        <taxon>Bacteria</taxon>
        <taxon>Pseudomonadati</taxon>
        <taxon>Bacteroidota</taxon>
        <taxon>Chitinophagia</taxon>
        <taxon>Chitinophagales</taxon>
        <taxon>Chitinophagaceae</taxon>
        <taxon>Sediminibacterium</taxon>
    </lineage>
</organism>